<name>A0A5D2FIS2_GOSDA</name>
<dbReference type="InterPro" id="IPR007011">
    <property type="entry name" value="LEA_SMP_dom"/>
</dbReference>
<dbReference type="EMBL" id="CM017695">
    <property type="protein sequence ID" value="TYH05372.1"/>
    <property type="molecule type" value="Genomic_DNA"/>
</dbReference>
<evidence type="ECO:0000313" key="6">
    <source>
        <dbReference type="Proteomes" id="UP000323506"/>
    </source>
</evidence>
<keyword evidence="2" id="KW-0677">Repeat</keyword>
<dbReference type="Pfam" id="PF04927">
    <property type="entry name" value="SMP"/>
    <property type="match status" value="2"/>
</dbReference>
<gene>
    <name evidence="5" type="ORF">ES288_A08G077700v1</name>
</gene>
<accession>A0A5D2FIS2</accession>
<evidence type="ECO:0000256" key="2">
    <source>
        <dbReference type="ARBA" id="ARBA00022737"/>
    </source>
</evidence>
<evidence type="ECO:0000259" key="4">
    <source>
        <dbReference type="Pfam" id="PF04927"/>
    </source>
</evidence>
<feature type="compositionally biased region" description="Basic and acidic residues" evidence="3">
    <location>
        <begin position="10"/>
        <end position="20"/>
    </location>
</feature>
<comment type="similarity">
    <text evidence="1">Belongs to the LEA type SMP family.</text>
</comment>
<sequence length="196" mass="21170">MSQQQPQQLKPDHSHDQEPIKYSDVFNVTGELASKPIAPQDAAAIQREGSLVRHDRANITGYEGVTVTKTNTGGEAWITEAVVGQYIQPEVPAVNNPTVTPDPITVGEAFEMAVLSTADKAPLDRNARTMQFEDKTTLSDVLYDVTTMLPRDKAVTPEDADKVVAAELRNNPYMSTAPGGVTASMTAARLNENSTT</sequence>
<organism evidence="5 6">
    <name type="scientific">Gossypium darwinii</name>
    <name type="common">Darwin's cotton</name>
    <name type="synonym">Gossypium barbadense var. darwinii</name>
    <dbReference type="NCBI Taxonomy" id="34276"/>
    <lineage>
        <taxon>Eukaryota</taxon>
        <taxon>Viridiplantae</taxon>
        <taxon>Streptophyta</taxon>
        <taxon>Embryophyta</taxon>
        <taxon>Tracheophyta</taxon>
        <taxon>Spermatophyta</taxon>
        <taxon>Magnoliopsida</taxon>
        <taxon>eudicotyledons</taxon>
        <taxon>Gunneridae</taxon>
        <taxon>Pentapetalae</taxon>
        <taxon>rosids</taxon>
        <taxon>malvids</taxon>
        <taxon>Malvales</taxon>
        <taxon>Malvaceae</taxon>
        <taxon>Malvoideae</taxon>
        <taxon>Gossypium</taxon>
    </lineage>
</organism>
<dbReference type="InterPro" id="IPR042971">
    <property type="entry name" value="LEA_SMP"/>
</dbReference>
<proteinExistence type="inferred from homology"/>
<feature type="domain" description="SMP" evidence="4">
    <location>
        <begin position="136"/>
        <end position="192"/>
    </location>
</feature>
<feature type="domain" description="SMP" evidence="4">
    <location>
        <begin position="20"/>
        <end position="46"/>
    </location>
</feature>
<evidence type="ECO:0000313" key="5">
    <source>
        <dbReference type="EMBL" id="TYH05372.1"/>
    </source>
</evidence>
<dbReference type="PANTHER" id="PTHR31174:SF31">
    <property type="entry name" value="LATE EMBRYOGENESIS ABUNDANT PROTEIN 3"/>
    <property type="match status" value="1"/>
</dbReference>
<keyword evidence="6" id="KW-1185">Reference proteome</keyword>
<dbReference type="AlphaFoldDB" id="A0A5D2FIS2"/>
<protein>
    <recommendedName>
        <fullName evidence="4">SMP domain-containing protein</fullName>
    </recommendedName>
</protein>
<evidence type="ECO:0000256" key="3">
    <source>
        <dbReference type="SAM" id="MobiDB-lite"/>
    </source>
</evidence>
<dbReference type="Proteomes" id="UP000323506">
    <property type="component" value="Chromosome A08"/>
</dbReference>
<evidence type="ECO:0000256" key="1">
    <source>
        <dbReference type="ARBA" id="ARBA00010733"/>
    </source>
</evidence>
<feature type="region of interest" description="Disordered" evidence="3">
    <location>
        <begin position="1"/>
        <end position="20"/>
    </location>
</feature>
<dbReference type="PANTHER" id="PTHR31174">
    <property type="entry name" value="SEED MATURATION FAMILY PROTEIN"/>
    <property type="match status" value="1"/>
</dbReference>
<reference evidence="5 6" key="1">
    <citation type="submission" date="2019-06" db="EMBL/GenBank/DDBJ databases">
        <title>WGS assembly of Gossypium darwinii.</title>
        <authorList>
            <person name="Chen Z.J."/>
            <person name="Sreedasyam A."/>
            <person name="Ando A."/>
            <person name="Song Q."/>
            <person name="De L."/>
            <person name="Hulse-Kemp A."/>
            <person name="Ding M."/>
            <person name="Ye W."/>
            <person name="Kirkbride R."/>
            <person name="Jenkins J."/>
            <person name="Plott C."/>
            <person name="Lovell J."/>
            <person name="Lin Y.-M."/>
            <person name="Vaughn R."/>
            <person name="Liu B."/>
            <person name="Li W."/>
            <person name="Simpson S."/>
            <person name="Scheffler B."/>
            <person name="Saski C."/>
            <person name="Grover C."/>
            <person name="Hu G."/>
            <person name="Conover J."/>
            <person name="Carlson J."/>
            <person name="Shu S."/>
            <person name="Boston L."/>
            <person name="Williams M."/>
            <person name="Peterson D."/>
            <person name="Mcgee K."/>
            <person name="Jones D."/>
            <person name="Wendel J."/>
            <person name="Stelly D."/>
            <person name="Grimwood J."/>
            <person name="Schmutz J."/>
        </authorList>
    </citation>
    <scope>NUCLEOTIDE SEQUENCE [LARGE SCALE GENOMIC DNA]</scope>
    <source>
        <strain evidence="5">1808015.09</strain>
    </source>
</reference>